<accession>A0ACC2WK06</accession>
<organism evidence="1 2">
    <name type="scientific">Naganishia adeliensis</name>
    <dbReference type="NCBI Taxonomy" id="92952"/>
    <lineage>
        <taxon>Eukaryota</taxon>
        <taxon>Fungi</taxon>
        <taxon>Dikarya</taxon>
        <taxon>Basidiomycota</taxon>
        <taxon>Agaricomycotina</taxon>
        <taxon>Tremellomycetes</taxon>
        <taxon>Filobasidiales</taxon>
        <taxon>Filobasidiaceae</taxon>
        <taxon>Naganishia</taxon>
    </lineage>
</organism>
<sequence length="430" mass="46836">MAHSKSSKRAPKHAEQPTPAKDGQIDSPFLHVNTDIRLSIPPVFATDLHRGAMEMLDSLVMRYTPALQAVLLAYSNITFADTTANILNDCPFAIADVSFNAVVWSPKIGHRLAGTHSLSSASHISLILYKTFNVSIPLEHIPLDEYEFDEDVPASEIREVDGQELDSDEEESSDEEDEDEDEEDDVVKAEVIETGRWRNKKTGKLLGAGGEEITFTVTGQVVFLKLKPAWILILQVSNQMLSLTGSLKDNANSTSQTYGSVTRPIPIAPGSQLARERATGALAHQDSSRLASSNAITNPPSNPNKSSIVQASSSNLATSASAPNSKKRTKHKSSIGVDAASQKQVDQAEYEAVTRQPVQPEVQAGQSEDAEAIKKRRKEERKARKSVAASTTEVKVEESASRKEKKDKKRTATDANHGDDGGSKKKRKKD</sequence>
<evidence type="ECO:0000313" key="1">
    <source>
        <dbReference type="EMBL" id="KAJ9111146.1"/>
    </source>
</evidence>
<reference evidence="1" key="1">
    <citation type="submission" date="2023-04" db="EMBL/GenBank/DDBJ databases">
        <title>Draft Genome sequencing of Naganishia species isolated from polar environments using Oxford Nanopore Technology.</title>
        <authorList>
            <person name="Leo P."/>
            <person name="Venkateswaran K."/>
        </authorList>
    </citation>
    <scope>NUCLEOTIDE SEQUENCE</scope>
    <source>
        <strain evidence="1">MNA-CCFEE 5262</strain>
    </source>
</reference>
<dbReference type="Proteomes" id="UP001230649">
    <property type="component" value="Unassembled WGS sequence"/>
</dbReference>
<gene>
    <name evidence="1" type="ORF">QFC20_002640</name>
</gene>
<dbReference type="EMBL" id="JASBWS010000020">
    <property type="protein sequence ID" value="KAJ9111146.1"/>
    <property type="molecule type" value="Genomic_DNA"/>
</dbReference>
<name>A0ACC2WK06_9TREE</name>
<keyword evidence="2" id="KW-1185">Reference proteome</keyword>
<proteinExistence type="predicted"/>
<protein>
    <submittedName>
        <fullName evidence="1">Uncharacterized protein</fullName>
    </submittedName>
</protein>
<comment type="caution">
    <text evidence="1">The sequence shown here is derived from an EMBL/GenBank/DDBJ whole genome shotgun (WGS) entry which is preliminary data.</text>
</comment>
<evidence type="ECO:0000313" key="2">
    <source>
        <dbReference type="Proteomes" id="UP001230649"/>
    </source>
</evidence>